<dbReference type="SMART" id="SM00839">
    <property type="entry name" value="ELFV_dehydrog"/>
    <property type="match status" value="1"/>
</dbReference>
<gene>
    <name evidence="8" type="ORF">TOI97_10820</name>
</gene>
<evidence type="ECO:0000256" key="2">
    <source>
        <dbReference type="ARBA" id="ARBA00006382"/>
    </source>
</evidence>
<dbReference type="InterPro" id="IPR006097">
    <property type="entry name" value="Glu/Leu/Phe/Val/Trp_DH_dimer"/>
</dbReference>
<dbReference type="PIRSF" id="PIRSF000185">
    <property type="entry name" value="Glu_DH"/>
    <property type="match status" value="1"/>
</dbReference>
<evidence type="ECO:0000256" key="4">
    <source>
        <dbReference type="ARBA" id="ARBA00048584"/>
    </source>
</evidence>
<dbReference type="CDD" id="cd01076">
    <property type="entry name" value="NAD_bind_1_Glu_DH"/>
    <property type="match status" value="1"/>
</dbReference>
<dbReference type="Proteomes" id="UP001294570">
    <property type="component" value="Unassembled WGS sequence"/>
</dbReference>
<dbReference type="InterPro" id="IPR033524">
    <property type="entry name" value="Glu/Leu/Phe/Val_DH_AS"/>
</dbReference>
<evidence type="ECO:0000313" key="8">
    <source>
        <dbReference type="EMBL" id="MDY7220054.1"/>
    </source>
</evidence>
<dbReference type="GO" id="GO:0016491">
    <property type="term" value="F:oxidoreductase activity"/>
    <property type="evidence" value="ECO:0007669"/>
    <property type="project" value="UniProtKB-KW"/>
</dbReference>
<dbReference type="Gene3D" id="3.40.50.720">
    <property type="entry name" value="NAD(P)-binding Rossmann-like Domain"/>
    <property type="match status" value="1"/>
</dbReference>
<evidence type="ECO:0000256" key="1">
    <source>
        <dbReference type="ARBA" id="ARBA00003868"/>
    </source>
</evidence>
<protein>
    <recommendedName>
        <fullName evidence="5">Glutamate dehydrogenase</fullName>
    </recommendedName>
</protein>
<evidence type="ECO:0000313" key="9">
    <source>
        <dbReference type="Proteomes" id="UP001294570"/>
    </source>
</evidence>
<dbReference type="PRINTS" id="PR00082">
    <property type="entry name" value="GLFDHDRGNASE"/>
</dbReference>
<dbReference type="RefSeq" id="WP_321554139.1">
    <property type="nucleotide sequence ID" value="NZ_JAXIVU010000017.1"/>
</dbReference>
<keyword evidence="9" id="KW-1185">Reference proteome</keyword>
<dbReference type="Pfam" id="PF00208">
    <property type="entry name" value="ELFV_dehydrog"/>
    <property type="match status" value="1"/>
</dbReference>
<dbReference type="SUPFAM" id="SSF51735">
    <property type="entry name" value="NAD(P)-binding Rossmann-fold domains"/>
    <property type="match status" value="1"/>
</dbReference>
<accession>A0ABU5GTD5</accession>
<dbReference type="Pfam" id="PF02812">
    <property type="entry name" value="ELFV_dehydrog_N"/>
    <property type="match status" value="1"/>
</dbReference>
<dbReference type="InterPro" id="IPR006095">
    <property type="entry name" value="Glu/Leu/Phe/Val/Trp_DH"/>
</dbReference>
<evidence type="ECO:0000256" key="3">
    <source>
        <dbReference type="ARBA" id="ARBA00023002"/>
    </source>
</evidence>
<evidence type="ECO:0000256" key="6">
    <source>
        <dbReference type="RuleBase" id="RU004417"/>
    </source>
</evidence>
<proteinExistence type="inferred from homology"/>
<dbReference type="InterPro" id="IPR014362">
    <property type="entry name" value="Glu_DH"/>
</dbReference>
<comment type="caution">
    <text evidence="8">The sequence shown here is derived from an EMBL/GenBank/DDBJ whole genome shotgun (WGS) entry which is preliminary data.</text>
</comment>
<dbReference type="SUPFAM" id="SSF53223">
    <property type="entry name" value="Aminoacid dehydrogenase-like, N-terminal domain"/>
    <property type="match status" value="1"/>
</dbReference>
<keyword evidence="3 5" id="KW-0560">Oxidoreductase</keyword>
<dbReference type="PANTHER" id="PTHR11606:SF13">
    <property type="entry name" value="GLUTAMATE DEHYDROGENASE 1, MITOCHONDRIAL"/>
    <property type="match status" value="1"/>
</dbReference>
<dbReference type="PANTHER" id="PTHR11606">
    <property type="entry name" value="GLUTAMATE DEHYDROGENASE"/>
    <property type="match status" value="1"/>
</dbReference>
<evidence type="ECO:0000259" key="7">
    <source>
        <dbReference type="SMART" id="SM00839"/>
    </source>
</evidence>
<dbReference type="PROSITE" id="PS00074">
    <property type="entry name" value="GLFV_DEHYDROGENASE"/>
    <property type="match status" value="1"/>
</dbReference>
<reference evidence="8 9" key="1">
    <citation type="submission" date="2023-12" db="EMBL/GenBank/DDBJ databases">
        <title>Denitrificimonas halotolerans sp. nov.,a novel species isolated from landfill leachate.</title>
        <authorList>
            <person name="Wang S."/>
        </authorList>
    </citation>
    <scope>NUCLEOTIDE SEQUENCE [LARGE SCALE GENOMIC DNA]</scope>
    <source>
        <strain evidence="8 9">JX-1</strain>
    </source>
</reference>
<dbReference type="Gene3D" id="1.10.8.1210">
    <property type="match status" value="2"/>
</dbReference>
<dbReference type="InterPro" id="IPR036291">
    <property type="entry name" value="NAD(P)-bd_dom_sf"/>
</dbReference>
<dbReference type="InterPro" id="IPR046346">
    <property type="entry name" value="Aminoacid_DH-like_N_sf"/>
</dbReference>
<dbReference type="InterPro" id="IPR033922">
    <property type="entry name" value="NAD_bind_Glu_DH"/>
</dbReference>
<comment type="similarity">
    <text evidence="2 5 6">Belongs to the Glu/Leu/Phe/Val dehydrogenases family.</text>
</comment>
<sequence length="427" mass="45581">MSEQQNQHLPSYLDPDNPGPWGVFLEQVDRVTPYLGALREWVDTLKHPERSLIVDIPVRMDDGSIAHFEGYRVQHSLSRGPGKGGVRYHQDVTLSEVMALSAWMSVKTAVVGLPFGGGKGGVRVDPRQHSAAEMERITRRYINEISSIIGVDKDIPGPDVNTNAQTMAWMMDAYSARAGSAQPGIVTGKPIPLGGSLGRVEATGRGVFITGVAAAKDAGINLAGARVSIQGFGNVGGTAARLFTEVGAKVVAVQDHTGSIADPEGLDVEALLQHVKQTGGVGGAANTTAISAEAFWSVETDILIPAALEGQITRKNADSIQARIIVEGANGPTRPEADDILNSKGIVVVPDVLANAGGVTVSYFEWVQNTSNFYWSVEEINERLEKIMLDAYHALTATAKEHDVSLRTAAFITACTRLLEARQLRGV</sequence>
<feature type="domain" description="Glutamate/phenylalanine/leucine/valine/L-tryptophan dehydrogenase C-terminal" evidence="7">
    <location>
        <begin position="196"/>
        <end position="426"/>
    </location>
</feature>
<dbReference type="Gene3D" id="3.40.50.10860">
    <property type="entry name" value="Leucine Dehydrogenase, chain A, domain 1"/>
    <property type="match status" value="1"/>
</dbReference>
<dbReference type="EMBL" id="JAXIVU010000017">
    <property type="protein sequence ID" value="MDY7220054.1"/>
    <property type="molecule type" value="Genomic_DNA"/>
</dbReference>
<name>A0ABU5GTD5_9GAMM</name>
<comment type="catalytic activity">
    <reaction evidence="4">
        <text>L-glutamate + NADP(+) + H2O = 2-oxoglutarate + NH4(+) + NADPH + H(+)</text>
        <dbReference type="Rhea" id="RHEA:11612"/>
        <dbReference type="ChEBI" id="CHEBI:15377"/>
        <dbReference type="ChEBI" id="CHEBI:15378"/>
        <dbReference type="ChEBI" id="CHEBI:16810"/>
        <dbReference type="ChEBI" id="CHEBI:28938"/>
        <dbReference type="ChEBI" id="CHEBI:29985"/>
        <dbReference type="ChEBI" id="CHEBI:57783"/>
        <dbReference type="ChEBI" id="CHEBI:58349"/>
        <dbReference type="EC" id="1.4.1.4"/>
    </reaction>
</comment>
<dbReference type="InterPro" id="IPR006096">
    <property type="entry name" value="Glu/Leu/Phe/Val/Trp_DH_C"/>
</dbReference>
<evidence type="ECO:0000256" key="5">
    <source>
        <dbReference type="PIRNR" id="PIRNR000185"/>
    </source>
</evidence>
<organism evidence="8 9">
    <name type="scientific">Denitrificimonas halotolerans</name>
    <dbReference type="NCBI Taxonomy" id="3098930"/>
    <lineage>
        <taxon>Bacteria</taxon>
        <taxon>Pseudomonadati</taxon>
        <taxon>Pseudomonadota</taxon>
        <taxon>Gammaproteobacteria</taxon>
        <taxon>Pseudomonadales</taxon>
        <taxon>Pseudomonadaceae</taxon>
        <taxon>Denitrificimonas</taxon>
    </lineage>
</organism>
<comment type="function">
    <text evidence="1">Catalyzes the reversible oxidative deamination of glutamate to alpha-ketoglutarate and ammonia.</text>
</comment>